<gene>
    <name evidence="2" type="ORF">DERP_003996</name>
</gene>
<feature type="chain" id="PRO_5046221854" evidence="1">
    <location>
        <begin position="18"/>
        <end position="124"/>
    </location>
</feature>
<accession>A0ABQ8J7W7</accession>
<feature type="signal peptide" evidence="1">
    <location>
        <begin position="1"/>
        <end position="17"/>
    </location>
</feature>
<evidence type="ECO:0000313" key="3">
    <source>
        <dbReference type="Proteomes" id="UP000887458"/>
    </source>
</evidence>
<comment type="caution">
    <text evidence="2">The sequence shown here is derived from an EMBL/GenBank/DDBJ whole genome shotgun (WGS) entry which is preliminary data.</text>
</comment>
<proteinExistence type="predicted"/>
<dbReference type="Proteomes" id="UP000887458">
    <property type="component" value="Unassembled WGS sequence"/>
</dbReference>
<protein>
    <submittedName>
        <fullName evidence="2">Uncharacterized protein</fullName>
    </submittedName>
</protein>
<name>A0ABQ8J7W7_DERPT</name>
<reference evidence="2 3" key="1">
    <citation type="journal article" date="2018" name="J. Allergy Clin. Immunol.">
        <title>High-quality assembly of Dermatophagoides pteronyssinus genome and transcriptome reveals a wide range of novel allergens.</title>
        <authorList>
            <person name="Liu X.Y."/>
            <person name="Yang K.Y."/>
            <person name="Wang M.Q."/>
            <person name="Kwok J.S."/>
            <person name="Zeng X."/>
            <person name="Yang Z."/>
            <person name="Xiao X.J."/>
            <person name="Lau C.P."/>
            <person name="Li Y."/>
            <person name="Huang Z.M."/>
            <person name="Ba J.G."/>
            <person name="Yim A.K."/>
            <person name="Ouyang C.Y."/>
            <person name="Ngai S.M."/>
            <person name="Chan T.F."/>
            <person name="Leung E.L."/>
            <person name="Liu L."/>
            <person name="Liu Z.G."/>
            <person name="Tsui S.K."/>
        </authorList>
    </citation>
    <scope>NUCLEOTIDE SEQUENCE [LARGE SCALE GENOMIC DNA]</scope>
    <source>
        <strain evidence="2">Derp</strain>
    </source>
</reference>
<sequence length="124" mass="14280">MILVIVTLLLSIILISIFEFESDPDFDDDDNITALYHFRALFNAIINKFYDILKKNSTKQKYQLLTLVNDDDDGRLFNNNMVIFIFEQFILTCAIFEVIRDVLSSLADFFFRGRNDDSGCGGTS</sequence>
<dbReference type="EMBL" id="NJHN03000062">
    <property type="protein sequence ID" value="KAH9418670.1"/>
    <property type="molecule type" value="Genomic_DNA"/>
</dbReference>
<keyword evidence="3" id="KW-1185">Reference proteome</keyword>
<keyword evidence="1" id="KW-0732">Signal</keyword>
<evidence type="ECO:0000256" key="1">
    <source>
        <dbReference type="SAM" id="SignalP"/>
    </source>
</evidence>
<reference evidence="2 3" key="2">
    <citation type="journal article" date="2022" name="Mol. Biol. Evol.">
        <title>Comparative Genomics Reveals Insights into the Divergent Evolution of Astigmatic Mites and Household Pest Adaptations.</title>
        <authorList>
            <person name="Xiong Q."/>
            <person name="Wan A.T."/>
            <person name="Liu X."/>
            <person name="Fung C.S."/>
            <person name="Xiao X."/>
            <person name="Malainual N."/>
            <person name="Hou J."/>
            <person name="Wang L."/>
            <person name="Wang M."/>
            <person name="Yang K.Y."/>
            <person name="Cui Y."/>
            <person name="Leung E.L."/>
            <person name="Nong W."/>
            <person name="Shin S.K."/>
            <person name="Au S.W."/>
            <person name="Jeong K.Y."/>
            <person name="Chew F.T."/>
            <person name="Hui J.H."/>
            <person name="Leung T.F."/>
            <person name="Tungtrongchitr A."/>
            <person name="Zhong N."/>
            <person name="Liu Z."/>
            <person name="Tsui S.K."/>
        </authorList>
    </citation>
    <scope>NUCLEOTIDE SEQUENCE [LARGE SCALE GENOMIC DNA]</scope>
    <source>
        <strain evidence="2">Derp</strain>
    </source>
</reference>
<evidence type="ECO:0000313" key="2">
    <source>
        <dbReference type="EMBL" id="KAH9418670.1"/>
    </source>
</evidence>
<organism evidence="2 3">
    <name type="scientific">Dermatophagoides pteronyssinus</name>
    <name type="common">European house dust mite</name>
    <dbReference type="NCBI Taxonomy" id="6956"/>
    <lineage>
        <taxon>Eukaryota</taxon>
        <taxon>Metazoa</taxon>
        <taxon>Ecdysozoa</taxon>
        <taxon>Arthropoda</taxon>
        <taxon>Chelicerata</taxon>
        <taxon>Arachnida</taxon>
        <taxon>Acari</taxon>
        <taxon>Acariformes</taxon>
        <taxon>Sarcoptiformes</taxon>
        <taxon>Astigmata</taxon>
        <taxon>Psoroptidia</taxon>
        <taxon>Analgoidea</taxon>
        <taxon>Pyroglyphidae</taxon>
        <taxon>Dermatophagoidinae</taxon>
        <taxon>Dermatophagoides</taxon>
    </lineage>
</organism>